<dbReference type="Gene3D" id="3.90.228.10">
    <property type="match status" value="1"/>
</dbReference>
<evidence type="ECO:0000256" key="3">
    <source>
        <dbReference type="ARBA" id="ARBA00022695"/>
    </source>
</evidence>
<evidence type="ECO:0000313" key="8">
    <source>
        <dbReference type="Proteomes" id="UP000822688"/>
    </source>
</evidence>
<evidence type="ECO:0000256" key="1">
    <source>
        <dbReference type="ARBA" id="ARBA00022676"/>
    </source>
</evidence>
<dbReference type="Proteomes" id="UP000822688">
    <property type="component" value="Chromosome 11"/>
</dbReference>
<dbReference type="PROSITE" id="PS51059">
    <property type="entry name" value="PARP_CATALYTIC"/>
    <property type="match status" value="1"/>
</dbReference>
<evidence type="ECO:0000256" key="4">
    <source>
        <dbReference type="ARBA" id="ARBA00023027"/>
    </source>
</evidence>
<dbReference type="GO" id="GO:0016779">
    <property type="term" value="F:nucleotidyltransferase activity"/>
    <property type="evidence" value="ECO:0007669"/>
    <property type="project" value="UniProtKB-KW"/>
</dbReference>
<organism evidence="7 8">
    <name type="scientific">Ceratodon purpureus</name>
    <name type="common">Fire moss</name>
    <name type="synonym">Dicranum purpureum</name>
    <dbReference type="NCBI Taxonomy" id="3225"/>
    <lineage>
        <taxon>Eukaryota</taxon>
        <taxon>Viridiplantae</taxon>
        <taxon>Streptophyta</taxon>
        <taxon>Embryophyta</taxon>
        <taxon>Bryophyta</taxon>
        <taxon>Bryophytina</taxon>
        <taxon>Bryopsida</taxon>
        <taxon>Dicranidae</taxon>
        <taxon>Pseudoditrichales</taxon>
        <taxon>Ditrichaceae</taxon>
        <taxon>Ceratodon</taxon>
    </lineage>
</organism>
<evidence type="ECO:0000256" key="5">
    <source>
        <dbReference type="RuleBase" id="RU362114"/>
    </source>
</evidence>
<feature type="domain" description="PARP catalytic" evidence="6">
    <location>
        <begin position="139"/>
        <end position="355"/>
    </location>
</feature>
<gene>
    <name evidence="7" type="ORF">KC19_11G166800</name>
</gene>
<dbReference type="PANTHER" id="PTHR21328">
    <property type="entry name" value="POLY ADP-RIBOSE POLYMERASE FAMILY, MEMBER PARP"/>
    <property type="match status" value="1"/>
</dbReference>
<protein>
    <recommendedName>
        <fullName evidence="5">Poly [ADP-ribose] polymerase</fullName>
        <shortName evidence="5">PARP</shortName>
        <ecNumber evidence="5">2.4.2.-</ecNumber>
    </recommendedName>
</protein>
<keyword evidence="8" id="KW-1185">Reference proteome</keyword>
<dbReference type="AlphaFoldDB" id="A0A8T0GFZ4"/>
<dbReference type="Pfam" id="PF18084">
    <property type="entry name" value="ARTD15_N"/>
    <property type="match status" value="1"/>
</dbReference>
<evidence type="ECO:0000256" key="2">
    <source>
        <dbReference type="ARBA" id="ARBA00022679"/>
    </source>
</evidence>
<name>A0A8T0GFZ4_CERPU</name>
<dbReference type="InterPro" id="IPR012317">
    <property type="entry name" value="Poly(ADP-ribose)pol_cat_dom"/>
</dbReference>
<dbReference type="EMBL" id="CM026432">
    <property type="protein sequence ID" value="KAG0557930.1"/>
    <property type="molecule type" value="Genomic_DNA"/>
</dbReference>
<dbReference type="InterPro" id="IPR051838">
    <property type="entry name" value="ARTD_PARP"/>
</dbReference>
<dbReference type="GO" id="GO:0003950">
    <property type="term" value="F:NAD+ poly-ADP-ribosyltransferase activity"/>
    <property type="evidence" value="ECO:0007669"/>
    <property type="project" value="UniProtKB-UniRule"/>
</dbReference>
<accession>A0A8T0GFZ4</accession>
<dbReference type="EMBL" id="CM026432">
    <property type="protein sequence ID" value="KAG0557928.1"/>
    <property type="molecule type" value="Genomic_DNA"/>
</dbReference>
<evidence type="ECO:0000313" key="7">
    <source>
        <dbReference type="EMBL" id="KAG0557930.1"/>
    </source>
</evidence>
<dbReference type="EC" id="2.4.2.-" evidence="5"/>
<evidence type="ECO:0000259" key="6">
    <source>
        <dbReference type="PROSITE" id="PS51059"/>
    </source>
</evidence>
<reference evidence="7 8" key="1">
    <citation type="submission" date="2020-06" db="EMBL/GenBank/DDBJ databases">
        <title>WGS assembly of Ceratodon purpureus strain R40.</title>
        <authorList>
            <person name="Carey S.B."/>
            <person name="Jenkins J."/>
            <person name="Shu S."/>
            <person name="Lovell J.T."/>
            <person name="Sreedasyam A."/>
            <person name="Maumus F."/>
            <person name="Tiley G.P."/>
            <person name="Fernandez-Pozo N."/>
            <person name="Barry K."/>
            <person name="Chen C."/>
            <person name="Wang M."/>
            <person name="Lipzen A."/>
            <person name="Daum C."/>
            <person name="Saski C.A."/>
            <person name="Payton A.C."/>
            <person name="Mcbreen J.C."/>
            <person name="Conrad R.E."/>
            <person name="Kollar L.M."/>
            <person name="Olsson S."/>
            <person name="Huttunen S."/>
            <person name="Landis J.B."/>
            <person name="Wickett N.J."/>
            <person name="Johnson M.G."/>
            <person name="Rensing S.A."/>
            <person name="Grimwood J."/>
            <person name="Schmutz J."/>
            <person name="Mcdaniel S.F."/>
        </authorList>
    </citation>
    <scope>NUCLEOTIDE SEQUENCE [LARGE SCALE GENOMIC DNA]</scope>
    <source>
        <strain evidence="7 8">R40</strain>
    </source>
</reference>
<dbReference type="EMBL" id="CM026432">
    <property type="protein sequence ID" value="KAG0557931.1"/>
    <property type="molecule type" value="Genomic_DNA"/>
</dbReference>
<dbReference type="SUPFAM" id="SSF56399">
    <property type="entry name" value="ADP-ribosylation"/>
    <property type="match status" value="1"/>
</dbReference>
<keyword evidence="3" id="KW-0548">Nucleotidyltransferase</keyword>
<keyword evidence="4 5" id="KW-0520">NAD</keyword>
<proteinExistence type="predicted"/>
<dbReference type="InterPro" id="IPR041400">
    <property type="entry name" value="PARP16_N"/>
</dbReference>
<dbReference type="Pfam" id="PF00644">
    <property type="entry name" value="PARP"/>
    <property type="match status" value="1"/>
</dbReference>
<sequence>MQGALMATLGGAGEDDAAVRLSLERSIYEACKRSPEGSDFLVSAFVQALHSYRRSSVLTPFPSALFSTEEDGFKDKDFAGVAAAVQTFPPLQDILSMWTCDPLVGDDIQKAGNNASEPCCLFTVDKMSLNALKLLDWILRFRHHVELVQDPVFDLSGLFPPAFSPWASFRKEVVSEACTIPDYVMKIRENEEESWRRSSAFDAVKGESGSFYAFHGTSAENLHSILRCGLLNMSNSQLQRNGCMFGEGVYLSTDPGVAYSFCKSGTGWTHSFCGSRVRYMLVCEVAGRHALRTEATTSISGSLKEPASSSSVPNTYVLVKNSDLVKIRYVLVYTEPSRVQITLRSSSFGPPEILPEVSGTHHVVPGRHVPKLGFANALRRVDWCKSFIVLYIALLIGVGLLKHNTGRYGRGSFVQHFFAVYQ</sequence>
<keyword evidence="1 5" id="KW-0328">Glycosyltransferase</keyword>
<keyword evidence="2 5" id="KW-0808">Transferase</keyword>
<dbReference type="EMBL" id="CM026432">
    <property type="protein sequence ID" value="KAG0557932.1"/>
    <property type="molecule type" value="Genomic_DNA"/>
</dbReference>
<comment type="caution">
    <text evidence="7">The sequence shown here is derived from an EMBL/GenBank/DDBJ whole genome shotgun (WGS) entry which is preliminary data.</text>
</comment>
<dbReference type="OrthoDB" id="19501at2759"/>
<dbReference type="EMBL" id="CM026432">
    <property type="protein sequence ID" value="KAG0557929.1"/>
    <property type="molecule type" value="Genomic_DNA"/>
</dbReference>